<dbReference type="PROSITE" id="PS00671">
    <property type="entry name" value="D_2_HYDROXYACID_DH_3"/>
    <property type="match status" value="1"/>
</dbReference>
<dbReference type="InterPro" id="IPR006140">
    <property type="entry name" value="D-isomer_DH_NAD-bd"/>
</dbReference>
<dbReference type="GO" id="GO:0005829">
    <property type="term" value="C:cytosol"/>
    <property type="evidence" value="ECO:0007669"/>
    <property type="project" value="TreeGrafter"/>
</dbReference>
<keyword evidence="1" id="KW-0560">Oxidoreductase</keyword>
<evidence type="ECO:0000313" key="6">
    <source>
        <dbReference type="Proteomes" id="UP000791440"/>
    </source>
</evidence>
<dbReference type="Pfam" id="PF02826">
    <property type="entry name" value="2-Hacid_dh_C"/>
    <property type="match status" value="1"/>
</dbReference>
<dbReference type="AlphaFoldDB" id="A0A922CLG8"/>
<feature type="domain" description="D-isomer specific 2-hydroxyacid dehydrogenase NAD-binding" evidence="4">
    <location>
        <begin position="113"/>
        <end position="285"/>
    </location>
</feature>
<dbReference type="PANTHER" id="PTHR10996:SF119">
    <property type="entry name" value="FI03731P-RELATED"/>
    <property type="match status" value="1"/>
</dbReference>
<comment type="caution">
    <text evidence="5">The sequence shown here is derived from an EMBL/GenBank/DDBJ whole genome shotgun (WGS) entry which is preliminary data.</text>
</comment>
<sequence>MSPHILVANKNFPEIALNLLRRKAHVTVVPFLDHEEGILNEIKNNIRECDALIWNTEHRLTGEILDLAGPQLKVISKPGTLIGNVDVDAVKKRGILLSHARYTLDDAVPDLTVGLMIAAGRRFKQSIKQLESGEWKFGKQFTPCQEIAGSVVGIVGLGGIGQEIVRRLKGFNVAKFLYCGPRDKPEANVLGVQRVSLEQLLTESDYVILACAFIEETKHLINSHTLSFMKPTAVLVNISRGGVVDQDALYEALKENRIFAAGLDVVTPEPIPRDHKLLTLPNCFLNRKHILEKRKELQEQLKVEREKGNTAILKYDKLIVLKHQSKRKFPSSPDTITPTKPDKHIQASKKNKTQQSSKTVTRSNSISEGVIKPSMLNYLVNNNVKPNQNNNNKESKSENM</sequence>
<evidence type="ECO:0000256" key="2">
    <source>
        <dbReference type="ARBA" id="ARBA00073306"/>
    </source>
</evidence>
<dbReference type="GO" id="GO:0051287">
    <property type="term" value="F:NAD binding"/>
    <property type="evidence" value="ECO:0007669"/>
    <property type="project" value="InterPro"/>
</dbReference>
<gene>
    <name evidence="5" type="ORF">O3G_MSEX006681</name>
</gene>
<dbReference type="EMBL" id="JH668391">
    <property type="protein sequence ID" value="KAG6450637.1"/>
    <property type="molecule type" value="Genomic_DNA"/>
</dbReference>
<dbReference type="GO" id="GO:0008465">
    <property type="term" value="F:hydroxypyruvate reductase (NADH) activity"/>
    <property type="evidence" value="ECO:0007669"/>
    <property type="project" value="TreeGrafter"/>
</dbReference>
<protein>
    <recommendedName>
        <fullName evidence="2">Glyoxylate reductase/hydroxypyruvate reductase</fullName>
    </recommendedName>
</protein>
<accession>A0A922CLG8</accession>
<dbReference type="Proteomes" id="UP000791440">
    <property type="component" value="Unassembled WGS sequence"/>
</dbReference>
<reference evidence="5" key="1">
    <citation type="journal article" date="2016" name="Insect Biochem. Mol. Biol.">
        <title>Multifaceted biological insights from a draft genome sequence of the tobacco hornworm moth, Manduca sexta.</title>
        <authorList>
            <person name="Kanost M.R."/>
            <person name="Arrese E.L."/>
            <person name="Cao X."/>
            <person name="Chen Y.R."/>
            <person name="Chellapilla S."/>
            <person name="Goldsmith M.R."/>
            <person name="Grosse-Wilde E."/>
            <person name="Heckel D.G."/>
            <person name="Herndon N."/>
            <person name="Jiang H."/>
            <person name="Papanicolaou A."/>
            <person name="Qu J."/>
            <person name="Soulages J.L."/>
            <person name="Vogel H."/>
            <person name="Walters J."/>
            <person name="Waterhouse R.M."/>
            <person name="Ahn S.J."/>
            <person name="Almeida F.C."/>
            <person name="An C."/>
            <person name="Aqrawi P."/>
            <person name="Bretschneider A."/>
            <person name="Bryant W.B."/>
            <person name="Bucks S."/>
            <person name="Chao H."/>
            <person name="Chevignon G."/>
            <person name="Christen J.M."/>
            <person name="Clarke D.F."/>
            <person name="Dittmer N.T."/>
            <person name="Ferguson L.C.F."/>
            <person name="Garavelou S."/>
            <person name="Gordon K.H.J."/>
            <person name="Gunaratna R.T."/>
            <person name="Han Y."/>
            <person name="Hauser F."/>
            <person name="He Y."/>
            <person name="Heidel-Fischer H."/>
            <person name="Hirsh A."/>
            <person name="Hu Y."/>
            <person name="Jiang H."/>
            <person name="Kalra D."/>
            <person name="Klinner C."/>
            <person name="Konig C."/>
            <person name="Kovar C."/>
            <person name="Kroll A.R."/>
            <person name="Kuwar S.S."/>
            <person name="Lee S.L."/>
            <person name="Lehman R."/>
            <person name="Li K."/>
            <person name="Li Z."/>
            <person name="Liang H."/>
            <person name="Lovelace S."/>
            <person name="Lu Z."/>
            <person name="Mansfield J.H."/>
            <person name="McCulloch K.J."/>
            <person name="Mathew T."/>
            <person name="Morton B."/>
            <person name="Muzny D.M."/>
            <person name="Neunemann D."/>
            <person name="Ongeri F."/>
            <person name="Pauchet Y."/>
            <person name="Pu L.L."/>
            <person name="Pyrousis I."/>
            <person name="Rao X.J."/>
            <person name="Redding A."/>
            <person name="Roesel C."/>
            <person name="Sanchez-Gracia A."/>
            <person name="Schaack S."/>
            <person name="Shukla A."/>
            <person name="Tetreau G."/>
            <person name="Wang Y."/>
            <person name="Xiong G.H."/>
            <person name="Traut W."/>
            <person name="Walsh T.K."/>
            <person name="Worley K.C."/>
            <person name="Wu D."/>
            <person name="Wu W."/>
            <person name="Wu Y.Q."/>
            <person name="Zhang X."/>
            <person name="Zou Z."/>
            <person name="Zucker H."/>
            <person name="Briscoe A.D."/>
            <person name="Burmester T."/>
            <person name="Clem R.J."/>
            <person name="Feyereisen R."/>
            <person name="Grimmelikhuijzen C.J.P."/>
            <person name="Hamodrakas S.J."/>
            <person name="Hansson B.S."/>
            <person name="Huguet E."/>
            <person name="Jermiin L.S."/>
            <person name="Lan Q."/>
            <person name="Lehman H.K."/>
            <person name="Lorenzen M."/>
            <person name="Merzendorfer H."/>
            <person name="Michalopoulos I."/>
            <person name="Morton D.B."/>
            <person name="Muthukrishnan S."/>
            <person name="Oakeshott J.G."/>
            <person name="Palmer W."/>
            <person name="Park Y."/>
            <person name="Passarelli A.L."/>
            <person name="Rozas J."/>
            <person name="Schwartz L.M."/>
            <person name="Smith W."/>
            <person name="Southgate A."/>
            <person name="Vilcinskas A."/>
            <person name="Vogt R."/>
            <person name="Wang P."/>
            <person name="Werren J."/>
            <person name="Yu X.Q."/>
            <person name="Zhou J.J."/>
            <person name="Brown S.J."/>
            <person name="Scherer S.E."/>
            <person name="Richards S."/>
            <person name="Blissard G.W."/>
        </authorList>
    </citation>
    <scope>NUCLEOTIDE SEQUENCE</scope>
</reference>
<dbReference type="GO" id="GO:0030267">
    <property type="term" value="F:glyoxylate reductase (NADPH) activity"/>
    <property type="evidence" value="ECO:0007669"/>
    <property type="project" value="TreeGrafter"/>
</dbReference>
<name>A0A922CLG8_MANSE</name>
<evidence type="ECO:0000259" key="4">
    <source>
        <dbReference type="Pfam" id="PF02826"/>
    </source>
</evidence>
<dbReference type="FunFam" id="3.40.50.720:FF:000026">
    <property type="entry name" value="Glyoxylate/hydroxypyruvate reductase B"/>
    <property type="match status" value="1"/>
</dbReference>
<reference evidence="5" key="2">
    <citation type="submission" date="2020-12" db="EMBL/GenBank/DDBJ databases">
        <authorList>
            <person name="Kanost M."/>
        </authorList>
    </citation>
    <scope>NUCLEOTIDE SEQUENCE</scope>
</reference>
<evidence type="ECO:0000313" key="5">
    <source>
        <dbReference type="EMBL" id="KAG6450637.1"/>
    </source>
</evidence>
<evidence type="ECO:0000256" key="1">
    <source>
        <dbReference type="ARBA" id="ARBA00023002"/>
    </source>
</evidence>
<proteinExistence type="predicted"/>
<organism evidence="5 6">
    <name type="scientific">Manduca sexta</name>
    <name type="common">Tobacco hawkmoth</name>
    <name type="synonym">Tobacco hornworm</name>
    <dbReference type="NCBI Taxonomy" id="7130"/>
    <lineage>
        <taxon>Eukaryota</taxon>
        <taxon>Metazoa</taxon>
        <taxon>Ecdysozoa</taxon>
        <taxon>Arthropoda</taxon>
        <taxon>Hexapoda</taxon>
        <taxon>Insecta</taxon>
        <taxon>Pterygota</taxon>
        <taxon>Neoptera</taxon>
        <taxon>Endopterygota</taxon>
        <taxon>Lepidoptera</taxon>
        <taxon>Glossata</taxon>
        <taxon>Ditrysia</taxon>
        <taxon>Bombycoidea</taxon>
        <taxon>Sphingidae</taxon>
        <taxon>Sphinginae</taxon>
        <taxon>Sphingini</taxon>
        <taxon>Manduca</taxon>
    </lineage>
</organism>
<dbReference type="PANTHER" id="PTHR10996">
    <property type="entry name" value="2-HYDROXYACID DEHYDROGENASE-RELATED"/>
    <property type="match status" value="1"/>
</dbReference>
<dbReference type="InterPro" id="IPR050223">
    <property type="entry name" value="D-isomer_2-hydroxyacid_DH"/>
</dbReference>
<feature type="region of interest" description="Disordered" evidence="3">
    <location>
        <begin position="381"/>
        <end position="400"/>
    </location>
</feature>
<dbReference type="InterPro" id="IPR029753">
    <property type="entry name" value="D-isomer_DH_CS"/>
</dbReference>
<feature type="compositionally biased region" description="Low complexity" evidence="3">
    <location>
        <begin position="381"/>
        <end position="392"/>
    </location>
</feature>
<feature type="region of interest" description="Disordered" evidence="3">
    <location>
        <begin position="326"/>
        <end position="372"/>
    </location>
</feature>
<keyword evidence="6" id="KW-1185">Reference proteome</keyword>
<evidence type="ECO:0000256" key="3">
    <source>
        <dbReference type="SAM" id="MobiDB-lite"/>
    </source>
</evidence>